<dbReference type="EMBL" id="SNZF01000003">
    <property type="protein sequence ID" value="TDR37335.1"/>
    <property type="molecule type" value="Genomic_DNA"/>
</dbReference>
<dbReference type="GO" id="GO:0000976">
    <property type="term" value="F:transcription cis-regulatory region binding"/>
    <property type="evidence" value="ECO:0007669"/>
    <property type="project" value="TreeGrafter"/>
</dbReference>
<dbReference type="AlphaFoldDB" id="A0A011VQH9"/>
<dbReference type="Proteomes" id="UP000019849">
    <property type="component" value="Unassembled WGS sequence"/>
</dbReference>
<dbReference type="PRINTS" id="PR00455">
    <property type="entry name" value="HTHTETR"/>
</dbReference>
<dbReference type="PATRIC" id="fig|69279.3.peg.271"/>
<evidence type="ECO:0000313" key="9">
    <source>
        <dbReference type="EMBL" id="TDR37335.1"/>
    </source>
</evidence>
<dbReference type="PROSITE" id="PS50977">
    <property type="entry name" value="HTH_TETR_2"/>
    <property type="match status" value="1"/>
</dbReference>
<evidence type="ECO:0000256" key="2">
    <source>
        <dbReference type="ARBA" id="ARBA00023125"/>
    </source>
</evidence>
<keyword evidence="1" id="KW-0805">Transcription regulation</keyword>
<reference evidence="9 11" key="2">
    <citation type="submission" date="2019-03" db="EMBL/GenBank/DDBJ databases">
        <title>Genomic Encyclopedia of Type Strains, Phase IV (KMG-IV): sequencing the most valuable type-strain genomes for metagenomic binning, comparative biology and taxonomic classification.</title>
        <authorList>
            <person name="Goeker M."/>
        </authorList>
    </citation>
    <scope>NUCLEOTIDE SEQUENCE [LARGE SCALE GENOMIC DNA]</scope>
    <source>
        <strain evidence="9 11">DSM 11603</strain>
    </source>
</reference>
<dbReference type="InterPro" id="IPR050109">
    <property type="entry name" value="HTH-type_TetR-like_transc_reg"/>
</dbReference>
<dbReference type="Proteomes" id="UP000294958">
    <property type="component" value="Unassembled WGS sequence"/>
</dbReference>
<dbReference type="eggNOG" id="COG1309">
    <property type="taxonomic scope" value="Bacteria"/>
</dbReference>
<dbReference type="Pfam" id="PF00440">
    <property type="entry name" value="TetR_N"/>
    <property type="match status" value="1"/>
</dbReference>
<evidence type="ECO:0000259" key="7">
    <source>
        <dbReference type="PROSITE" id="PS50977"/>
    </source>
</evidence>
<gene>
    <name evidence="8" type="ORF">BG36_01320</name>
    <name evidence="9" type="ORF">DES43_103265</name>
</gene>
<feature type="coiled-coil region" evidence="5">
    <location>
        <begin position="226"/>
        <end position="253"/>
    </location>
</feature>
<dbReference type="RefSeq" id="WP_035022389.1">
    <property type="nucleotide sequence ID" value="NZ_KK073877.1"/>
</dbReference>
<evidence type="ECO:0000256" key="4">
    <source>
        <dbReference type="PROSITE-ProRule" id="PRU00335"/>
    </source>
</evidence>
<evidence type="ECO:0000256" key="3">
    <source>
        <dbReference type="ARBA" id="ARBA00023163"/>
    </source>
</evidence>
<keyword evidence="2 4" id="KW-0238">DNA-binding</keyword>
<evidence type="ECO:0000313" key="8">
    <source>
        <dbReference type="EMBL" id="EXL10635.1"/>
    </source>
</evidence>
<feature type="domain" description="HTH tetR-type" evidence="7">
    <location>
        <begin position="22"/>
        <end position="82"/>
    </location>
</feature>
<reference evidence="8 10" key="1">
    <citation type="submission" date="2014-02" db="EMBL/GenBank/DDBJ databases">
        <title>Aquamicrobium defluvii Genome sequencing.</title>
        <authorList>
            <person name="Wang X."/>
        </authorList>
    </citation>
    <scope>NUCLEOTIDE SEQUENCE [LARGE SCALE GENOMIC DNA]</scope>
    <source>
        <strain evidence="8 10">W13Z1</strain>
    </source>
</reference>
<dbReference type="InterPro" id="IPR001647">
    <property type="entry name" value="HTH_TetR"/>
</dbReference>
<feature type="compositionally biased region" description="Low complexity" evidence="6">
    <location>
        <begin position="278"/>
        <end position="291"/>
    </location>
</feature>
<dbReference type="EMBL" id="JENY01000001">
    <property type="protein sequence ID" value="EXL10635.1"/>
    <property type="molecule type" value="Genomic_DNA"/>
</dbReference>
<evidence type="ECO:0000256" key="5">
    <source>
        <dbReference type="SAM" id="Coils"/>
    </source>
</evidence>
<evidence type="ECO:0000313" key="10">
    <source>
        <dbReference type="Proteomes" id="UP000019849"/>
    </source>
</evidence>
<dbReference type="SUPFAM" id="SSF48498">
    <property type="entry name" value="Tetracyclin repressor-like, C-terminal domain"/>
    <property type="match status" value="1"/>
</dbReference>
<dbReference type="Gene3D" id="1.10.10.60">
    <property type="entry name" value="Homeodomain-like"/>
    <property type="match status" value="1"/>
</dbReference>
<dbReference type="GO" id="GO:0003700">
    <property type="term" value="F:DNA-binding transcription factor activity"/>
    <property type="evidence" value="ECO:0007669"/>
    <property type="project" value="TreeGrafter"/>
</dbReference>
<dbReference type="InterPro" id="IPR023772">
    <property type="entry name" value="DNA-bd_HTH_TetR-type_CS"/>
</dbReference>
<feature type="DNA-binding region" description="H-T-H motif" evidence="4">
    <location>
        <begin position="45"/>
        <end position="64"/>
    </location>
</feature>
<dbReference type="PROSITE" id="PS01081">
    <property type="entry name" value="HTH_TETR_1"/>
    <property type="match status" value="1"/>
</dbReference>
<name>A0A011VQH9_9HYPH</name>
<evidence type="ECO:0000313" key="11">
    <source>
        <dbReference type="Proteomes" id="UP000294958"/>
    </source>
</evidence>
<dbReference type="PANTHER" id="PTHR30055:SF234">
    <property type="entry name" value="HTH-TYPE TRANSCRIPTIONAL REGULATOR BETI"/>
    <property type="match status" value="1"/>
</dbReference>
<comment type="caution">
    <text evidence="8">The sequence shown here is derived from an EMBL/GenBank/DDBJ whole genome shotgun (WGS) entry which is preliminary data.</text>
</comment>
<keyword evidence="5" id="KW-0175">Coiled coil</keyword>
<dbReference type="SUPFAM" id="SSF46689">
    <property type="entry name" value="Homeodomain-like"/>
    <property type="match status" value="1"/>
</dbReference>
<dbReference type="Gene3D" id="1.10.357.10">
    <property type="entry name" value="Tetracycline Repressor, domain 2"/>
    <property type="match status" value="1"/>
</dbReference>
<accession>A0A011VQH9</accession>
<dbReference type="InterPro" id="IPR036271">
    <property type="entry name" value="Tet_transcr_reg_TetR-rel_C_sf"/>
</dbReference>
<keyword evidence="11" id="KW-1185">Reference proteome</keyword>
<feature type="region of interest" description="Disordered" evidence="6">
    <location>
        <begin position="258"/>
        <end position="298"/>
    </location>
</feature>
<dbReference type="InterPro" id="IPR041490">
    <property type="entry name" value="KstR2_TetR_C"/>
</dbReference>
<evidence type="ECO:0000256" key="1">
    <source>
        <dbReference type="ARBA" id="ARBA00023015"/>
    </source>
</evidence>
<sequence length="298" mass="33489">MATKAGAGEQPAPRPRRRLRAEERWEQILTVSAELFSSKGYHGASLDDIGERLGIQKAALYHYVRSKEDILVEIYDRMLTRAEAEVLPIADEPFAPDERLRRMVSRYIGLMIEQADMWSLIHHQQNALPEASYEATLRRKRAFEKKFEGVVREGQASGLFKPMPTRLMVLSLFGMCNYVHHWIRFADFAEEEITGVICEVLERGFIDDGGKRVGAWPRYAETSDAMTETAARLDALNRQVKELQAAFDRDRHRLIDGFAGPPAANGAARKEKGEEVQAAPASGRKAAGAKPRVVKPAK</sequence>
<evidence type="ECO:0000256" key="6">
    <source>
        <dbReference type="SAM" id="MobiDB-lite"/>
    </source>
</evidence>
<keyword evidence="3" id="KW-0804">Transcription</keyword>
<dbReference type="HOGENOM" id="CLU_069356_12_4_5"/>
<dbReference type="InterPro" id="IPR009057">
    <property type="entry name" value="Homeodomain-like_sf"/>
</dbReference>
<dbReference type="PANTHER" id="PTHR30055">
    <property type="entry name" value="HTH-TYPE TRANSCRIPTIONAL REGULATOR RUTR"/>
    <property type="match status" value="1"/>
</dbReference>
<proteinExistence type="predicted"/>
<protein>
    <submittedName>
        <fullName evidence="9">TetR family transcriptional regulator</fullName>
    </submittedName>
</protein>
<organism evidence="8 10">
    <name type="scientific">Aquamicrobium defluvii</name>
    <dbReference type="NCBI Taxonomy" id="69279"/>
    <lineage>
        <taxon>Bacteria</taxon>
        <taxon>Pseudomonadati</taxon>
        <taxon>Pseudomonadota</taxon>
        <taxon>Alphaproteobacteria</taxon>
        <taxon>Hyphomicrobiales</taxon>
        <taxon>Phyllobacteriaceae</taxon>
        <taxon>Aquamicrobium</taxon>
    </lineage>
</organism>
<dbReference type="Pfam" id="PF17932">
    <property type="entry name" value="TetR_C_24"/>
    <property type="match status" value="1"/>
</dbReference>